<feature type="region of interest" description="Disordered" evidence="1">
    <location>
        <begin position="199"/>
        <end position="248"/>
    </location>
</feature>
<proteinExistence type="predicted"/>
<keyword evidence="3" id="KW-1185">Reference proteome</keyword>
<dbReference type="Pfam" id="PF15753">
    <property type="entry name" value="BLOC1S3"/>
    <property type="match status" value="1"/>
</dbReference>
<feature type="non-terminal residue" evidence="2">
    <location>
        <position position="269"/>
    </location>
</feature>
<evidence type="ECO:0000313" key="2">
    <source>
        <dbReference type="EMBL" id="CAG7828555.1"/>
    </source>
</evidence>
<feature type="region of interest" description="Disordered" evidence="1">
    <location>
        <begin position="1"/>
        <end position="21"/>
    </location>
</feature>
<evidence type="ECO:0000313" key="3">
    <source>
        <dbReference type="Proteomes" id="UP000708208"/>
    </source>
</evidence>
<protein>
    <submittedName>
        <fullName evidence="2">Uncharacterized protein</fullName>
    </submittedName>
</protein>
<evidence type="ECO:0000256" key="1">
    <source>
        <dbReference type="SAM" id="MobiDB-lite"/>
    </source>
</evidence>
<dbReference type="InterPro" id="IPR017245">
    <property type="entry name" value="BLOC-1_complex_su-3"/>
</dbReference>
<gene>
    <name evidence="2" type="ORF">AFUS01_LOCUS38476</name>
</gene>
<reference evidence="2" key="1">
    <citation type="submission" date="2021-06" db="EMBL/GenBank/DDBJ databases">
        <authorList>
            <person name="Hodson N. C."/>
            <person name="Mongue J. A."/>
            <person name="Jaron S. K."/>
        </authorList>
    </citation>
    <scope>NUCLEOTIDE SEQUENCE</scope>
</reference>
<name>A0A8J2Q098_9HEXA</name>
<feature type="compositionally biased region" description="Polar residues" evidence="1">
    <location>
        <begin position="234"/>
        <end position="248"/>
    </location>
</feature>
<dbReference type="AlphaFoldDB" id="A0A8J2Q098"/>
<organism evidence="2 3">
    <name type="scientific">Allacma fusca</name>
    <dbReference type="NCBI Taxonomy" id="39272"/>
    <lineage>
        <taxon>Eukaryota</taxon>
        <taxon>Metazoa</taxon>
        <taxon>Ecdysozoa</taxon>
        <taxon>Arthropoda</taxon>
        <taxon>Hexapoda</taxon>
        <taxon>Collembola</taxon>
        <taxon>Symphypleona</taxon>
        <taxon>Sminthuridae</taxon>
        <taxon>Allacma</taxon>
    </lineage>
</organism>
<feature type="compositionally biased region" description="Low complexity" evidence="1">
    <location>
        <begin position="1"/>
        <end position="15"/>
    </location>
</feature>
<dbReference type="EMBL" id="CAJVCH010547968">
    <property type="protein sequence ID" value="CAG7828555.1"/>
    <property type="molecule type" value="Genomic_DNA"/>
</dbReference>
<dbReference type="OrthoDB" id="8251616at2759"/>
<accession>A0A8J2Q098</accession>
<dbReference type="Proteomes" id="UP000708208">
    <property type="component" value="Unassembled WGS sequence"/>
</dbReference>
<sequence>FGSTNSLESSSNSLSAPFKHASSSKTQDRVIRLDPLVYRKQRERNISLRSNLSEKLMKPAVLTGIRKMDKLSENISNHQILVQDVLFQSRIVTSNLEQLQKQLGKFGTENYLKEIKTGSSIADRNLVEIDIPSTNENMSTFLPLNQLRFHRTIAIPVLRSNYLFQPHKSWKVYRINIICFKDDYLTAYVLQPKKAKFKKQGRPASSNDYQQEKTVSDLETTSSSGLDPRKTRSLDTCNQENTSTTSTCQTADAIIQPEAIIQISMGTDK</sequence>
<comment type="caution">
    <text evidence="2">The sequence shown here is derived from an EMBL/GenBank/DDBJ whole genome shotgun (WGS) entry which is preliminary data.</text>
</comment>